<keyword evidence="1" id="KW-0812">Transmembrane</keyword>
<dbReference type="AlphaFoldDB" id="A0A3B1E2J4"/>
<dbReference type="Pfam" id="PF13103">
    <property type="entry name" value="TonB_2"/>
    <property type="match status" value="1"/>
</dbReference>
<name>A0A3B1E2J4_9ZZZZ</name>
<evidence type="ECO:0000256" key="1">
    <source>
        <dbReference type="SAM" id="Phobius"/>
    </source>
</evidence>
<keyword evidence="1" id="KW-0472">Membrane</keyword>
<feature type="transmembrane region" description="Helical" evidence="1">
    <location>
        <begin position="6"/>
        <end position="28"/>
    </location>
</feature>
<reference evidence="2" key="1">
    <citation type="submission" date="2018-10" db="EMBL/GenBank/DDBJ databases">
        <authorList>
            <person name="Aoki K."/>
        </authorList>
    </citation>
    <scope>NUCLEOTIDE SEQUENCE</scope>
</reference>
<evidence type="ECO:0000313" key="2">
    <source>
        <dbReference type="EMBL" id="VAY88405.1"/>
    </source>
</evidence>
<dbReference type="EMBL" id="UOYO01000052">
    <property type="protein sequence ID" value="VAY88405.1"/>
    <property type="molecule type" value="Genomic_DNA"/>
</dbReference>
<keyword evidence="1" id="KW-1133">Transmembrane helix</keyword>
<proteinExistence type="predicted"/>
<accession>A0A3B1E2J4</accession>
<protein>
    <submittedName>
        <fullName evidence="2">TonB-like putative TolA function</fullName>
    </submittedName>
</protein>
<sequence length="243" mass="28059">MDNKFFYQSGLISLGLYLSFLLFLVIYFNSNKDKSKSYSFRQETFFEISLSNIPSMKNKINMERKKTQINLNGDKKVIKENGSLTNKRGVNFNTLFSNIKEETSEKLKKYKLETSKASEVSRKYGQKKLNIAQALININKSLEQIKLPTSYSANTAYNEYYSKISKLLTVEFNRQITIKGSYEATVLITIDDKGLFSYIIKKKSSNDFFNSKLEVFLSQISTKVFPPYKNGSTVIKVIFKIEE</sequence>
<organism evidence="2">
    <name type="scientific">hydrothermal vent metagenome</name>
    <dbReference type="NCBI Taxonomy" id="652676"/>
    <lineage>
        <taxon>unclassified sequences</taxon>
        <taxon>metagenomes</taxon>
        <taxon>ecological metagenomes</taxon>
    </lineage>
</organism>
<gene>
    <name evidence="2" type="ORF">MNB_ARC-1_1002</name>
</gene>